<evidence type="ECO:0008006" key="5">
    <source>
        <dbReference type="Google" id="ProtNLM"/>
    </source>
</evidence>
<name>A0A6J3MFL8_9PEZI</name>
<proteinExistence type="predicted"/>
<dbReference type="GeneID" id="54356794"/>
<dbReference type="Proteomes" id="UP000504637">
    <property type="component" value="Unplaced"/>
</dbReference>
<dbReference type="RefSeq" id="XP_033463806.1">
    <property type="nucleotide sequence ID" value="XM_033598995.1"/>
</dbReference>
<reference evidence="4" key="1">
    <citation type="submission" date="2020-01" db="EMBL/GenBank/DDBJ databases">
        <authorList>
            <consortium name="DOE Joint Genome Institute"/>
            <person name="Haridas S."/>
            <person name="Albert R."/>
            <person name="Binder M."/>
            <person name="Bloem J."/>
            <person name="Labutti K."/>
            <person name="Salamov A."/>
            <person name="Andreopoulos B."/>
            <person name="Baker S.E."/>
            <person name="Barry K."/>
            <person name="Bills G."/>
            <person name="Bluhm B.H."/>
            <person name="Cannon C."/>
            <person name="Castanera R."/>
            <person name="Culley D.E."/>
            <person name="Daum C."/>
            <person name="Ezra D."/>
            <person name="Gonzalez J.B."/>
            <person name="Henrissat B."/>
            <person name="Kuo A."/>
            <person name="Liang C."/>
            <person name="Lipzen A."/>
            <person name="Lutzoni F."/>
            <person name="Magnuson J."/>
            <person name="Mondo S."/>
            <person name="Nolan M."/>
            <person name="Ohm R."/>
            <person name="Pangilinan J."/>
            <person name="Park H.-J."/>
            <person name="Ramirez L."/>
            <person name="Alfaro M."/>
            <person name="Sun H."/>
            <person name="Tritt A."/>
            <person name="Yoshinaga Y."/>
            <person name="Zwiers L.-H."/>
            <person name="Turgeon B.G."/>
            <person name="Goodwin S.B."/>
            <person name="Spatafora J.W."/>
            <person name="Crous P.W."/>
            <person name="Grigoriev I.V."/>
        </authorList>
    </citation>
    <scope>NUCLEOTIDE SEQUENCE</scope>
    <source>
        <strain evidence="4">CBS 342.82</strain>
    </source>
</reference>
<sequence>MSIESLNDFLFCACLSLAYCGPALGSDERPNERSGDFGPGGRRREETSQGWKARAGEMLRRNDRHLDYVGVAALHLLITTTKNTDDT</sequence>
<protein>
    <recommendedName>
        <fullName evidence="5">Secreted protein</fullName>
    </recommendedName>
</protein>
<keyword evidence="3" id="KW-1185">Reference proteome</keyword>
<gene>
    <name evidence="4" type="ORF">K489DRAFT_125040</name>
</gene>
<feature type="region of interest" description="Disordered" evidence="1">
    <location>
        <begin position="23"/>
        <end position="51"/>
    </location>
</feature>
<feature type="signal peptide" evidence="2">
    <location>
        <begin position="1"/>
        <end position="25"/>
    </location>
</feature>
<dbReference type="AlphaFoldDB" id="A0A6J3MFL8"/>
<evidence type="ECO:0000313" key="4">
    <source>
        <dbReference type="RefSeq" id="XP_033463806.1"/>
    </source>
</evidence>
<accession>A0A6J3MFL8</accession>
<reference evidence="4" key="3">
    <citation type="submission" date="2025-08" db="UniProtKB">
        <authorList>
            <consortium name="RefSeq"/>
        </authorList>
    </citation>
    <scope>IDENTIFICATION</scope>
    <source>
        <strain evidence="4">CBS 342.82</strain>
    </source>
</reference>
<feature type="compositionally biased region" description="Basic and acidic residues" evidence="1">
    <location>
        <begin position="26"/>
        <end position="35"/>
    </location>
</feature>
<evidence type="ECO:0000313" key="3">
    <source>
        <dbReference type="Proteomes" id="UP000504637"/>
    </source>
</evidence>
<reference evidence="4" key="2">
    <citation type="submission" date="2020-04" db="EMBL/GenBank/DDBJ databases">
        <authorList>
            <consortium name="NCBI Genome Project"/>
        </authorList>
    </citation>
    <scope>NUCLEOTIDE SEQUENCE</scope>
    <source>
        <strain evidence="4">CBS 342.82</strain>
    </source>
</reference>
<evidence type="ECO:0000256" key="1">
    <source>
        <dbReference type="SAM" id="MobiDB-lite"/>
    </source>
</evidence>
<keyword evidence="2" id="KW-0732">Signal</keyword>
<organism evidence="4">
    <name type="scientific">Dissoconium aciculare CBS 342.82</name>
    <dbReference type="NCBI Taxonomy" id="1314786"/>
    <lineage>
        <taxon>Eukaryota</taxon>
        <taxon>Fungi</taxon>
        <taxon>Dikarya</taxon>
        <taxon>Ascomycota</taxon>
        <taxon>Pezizomycotina</taxon>
        <taxon>Dothideomycetes</taxon>
        <taxon>Dothideomycetidae</taxon>
        <taxon>Mycosphaerellales</taxon>
        <taxon>Dissoconiaceae</taxon>
        <taxon>Dissoconium</taxon>
    </lineage>
</organism>
<feature type="chain" id="PRO_5026806954" description="Secreted protein" evidence="2">
    <location>
        <begin position="26"/>
        <end position="87"/>
    </location>
</feature>
<evidence type="ECO:0000256" key="2">
    <source>
        <dbReference type="SAM" id="SignalP"/>
    </source>
</evidence>